<feature type="domain" description="Nuclease SbcCD subunit D C-terminal" evidence="9">
    <location>
        <begin position="291"/>
        <end position="379"/>
    </location>
</feature>
<dbReference type="SUPFAM" id="SSF56300">
    <property type="entry name" value="Metallo-dependent phosphatases"/>
    <property type="match status" value="1"/>
</dbReference>
<keyword evidence="7" id="KW-0255">Endonuclease</keyword>
<evidence type="ECO:0000256" key="7">
    <source>
        <dbReference type="RuleBase" id="RU363069"/>
    </source>
</evidence>
<evidence type="ECO:0000256" key="3">
    <source>
        <dbReference type="ARBA" id="ARBA00013365"/>
    </source>
</evidence>
<dbReference type="GO" id="GO:0006310">
    <property type="term" value="P:DNA recombination"/>
    <property type="evidence" value="ECO:0007669"/>
    <property type="project" value="UniProtKB-KW"/>
</dbReference>
<dbReference type="AlphaFoldDB" id="A0A0A2HMT6"/>
<dbReference type="EMBL" id="SGKC01000064">
    <property type="protein sequence ID" value="NEZ94023.1"/>
    <property type="molecule type" value="Genomic_DNA"/>
</dbReference>
<dbReference type="NCBIfam" id="TIGR00619">
    <property type="entry name" value="sbcd"/>
    <property type="match status" value="1"/>
</dbReference>
<evidence type="ECO:0000256" key="6">
    <source>
        <dbReference type="ARBA" id="ARBA00022839"/>
    </source>
</evidence>
<evidence type="ECO:0000256" key="5">
    <source>
        <dbReference type="ARBA" id="ARBA00022801"/>
    </source>
</evidence>
<keyword evidence="4 7" id="KW-0540">Nuclease</keyword>
<dbReference type="InterPro" id="IPR026843">
    <property type="entry name" value="SbcD_C"/>
</dbReference>
<keyword evidence="7" id="KW-0235">DNA replication</keyword>
<evidence type="ECO:0000313" key="10">
    <source>
        <dbReference type="EMBL" id="NEZ94023.1"/>
    </source>
</evidence>
<reference evidence="11" key="3">
    <citation type="submission" date="2021-02" db="EMBL/GenBank/DDBJ databases">
        <authorList>
            <person name="Dover N."/>
            <person name="Barash J.R."/>
            <person name="Bell J.M."/>
            <person name="Sylvester M.D."/>
            <person name="Arnon S."/>
        </authorList>
    </citation>
    <scope>NUCLEOTIDE SEQUENCE</scope>
    <source>
        <strain evidence="11">IBCA10-7060</strain>
    </source>
</reference>
<dbReference type="GO" id="GO:0008408">
    <property type="term" value="F:3'-5' exonuclease activity"/>
    <property type="evidence" value="ECO:0007669"/>
    <property type="project" value="InterPro"/>
</dbReference>
<dbReference type="Pfam" id="PF00149">
    <property type="entry name" value="Metallophos"/>
    <property type="match status" value="1"/>
</dbReference>
<dbReference type="RefSeq" id="WP_003359685.1">
    <property type="nucleotide sequence ID" value="NZ_AP025140.1"/>
</dbReference>
<dbReference type="Gene3D" id="3.60.21.10">
    <property type="match status" value="1"/>
</dbReference>
<dbReference type="Pfam" id="PF12320">
    <property type="entry name" value="SbcD_C"/>
    <property type="match status" value="1"/>
</dbReference>
<dbReference type="CDD" id="cd00840">
    <property type="entry name" value="MPP_Mre11_N"/>
    <property type="match status" value="1"/>
</dbReference>
<evidence type="ECO:0000313" key="12">
    <source>
        <dbReference type="Proteomes" id="UP000473887"/>
    </source>
</evidence>
<reference evidence="10 12" key="2">
    <citation type="submission" date="2019-02" db="EMBL/GenBank/DDBJ databases">
        <title>Genome sequencing of Clostridium botulinum clinical isolates.</title>
        <authorList>
            <person name="Brunt J."/>
            <person name="Van Vliet A.H.M."/>
            <person name="Stringer S.C."/>
            <person name="Grant K.A."/>
            <person name="Carter A.C."/>
            <person name="Peck M.W."/>
        </authorList>
    </citation>
    <scope>NUCLEOTIDE SEQUENCE [LARGE SCALE GENOMIC DNA]</scope>
    <source>
        <strain evidence="10 12">H142660711</strain>
    </source>
</reference>
<name>A0A0A2HMT6_CLOBO</name>
<protein>
    <recommendedName>
        <fullName evidence="3 7">Nuclease SbcCD subunit D</fullName>
    </recommendedName>
</protein>
<dbReference type="Proteomes" id="UP000473887">
    <property type="component" value="Unassembled WGS sequence"/>
</dbReference>
<dbReference type="GO" id="GO:0004519">
    <property type="term" value="F:endonuclease activity"/>
    <property type="evidence" value="ECO:0007669"/>
    <property type="project" value="UniProtKB-KW"/>
</dbReference>
<evidence type="ECO:0000313" key="11">
    <source>
        <dbReference type="EMBL" id="QRI54020.1"/>
    </source>
</evidence>
<dbReference type="InterPro" id="IPR004593">
    <property type="entry name" value="SbcD"/>
</dbReference>
<dbReference type="InterPro" id="IPR004843">
    <property type="entry name" value="Calcineurin-like_PHP"/>
</dbReference>
<keyword evidence="6 7" id="KW-0269">Exonuclease</keyword>
<evidence type="ECO:0000259" key="8">
    <source>
        <dbReference type="Pfam" id="PF00149"/>
    </source>
</evidence>
<evidence type="ECO:0000256" key="2">
    <source>
        <dbReference type="ARBA" id="ARBA00011322"/>
    </source>
</evidence>
<proteinExistence type="inferred from homology"/>
<evidence type="ECO:0000256" key="4">
    <source>
        <dbReference type="ARBA" id="ARBA00022722"/>
    </source>
</evidence>
<accession>A0A0A2HMT6</accession>
<keyword evidence="5 7" id="KW-0378">Hydrolase</keyword>
<evidence type="ECO:0000259" key="9">
    <source>
        <dbReference type="Pfam" id="PF12320"/>
    </source>
</evidence>
<reference evidence="11 13" key="1">
    <citation type="journal article" date="2014" name="J. Infect. Dis.">
        <title>Molecular characterization of a novel botulinum neurotoxin type H gene.</title>
        <authorList>
            <person name="Dover N."/>
            <person name="Barash J.R."/>
            <person name="Hill K.K."/>
            <person name="Xie G."/>
            <person name="Arnon S.S."/>
        </authorList>
    </citation>
    <scope>NUCLEOTIDE SEQUENCE [LARGE SCALE GENOMIC DNA]</scope>
    <source>
        <strain evidence="11 13">IBCA10-7060</strain>
    </source>
</reference>
<organism evidence="10 12">
    <name type="scientific">Clostridium botulinum</name>
    <dbReference type="NCBI Taxonomy" id="1491"/>
    <lineage>
        <taxon>Bacteria</taxon>
        <taxon>Bacillati</taxon>
        <taxon>Bacillota</taxon>
        <taxon>Clostridia</taxon>
        <taxon>Eubacteriales</taxon>
        <taxon>Clostridiaceae</taxon>
        <taxon>Clostridium</taxon>
    </lineage>
</organism>
<evidence type="ECO:0000256" key="1">
    <source>
        <dbReference type="ARBA" id="ARBA00010555"/>
    </source>
</evidence>
<dbReference type="InterPro" id="IPR029052">
    <property type="entry name" value="Metallo-depent_PP-like"/>
</dbReference>
<dbReference type="Proteomes" id="UP000663464">
    <property type="component" value="Chromosome"/>
</dbReference>
<feature type="domain" description="Calcineurin-like phosphoesterase" evidence="8">
    <location>
        <begin position="1"/>
        <end position="241"/>
    </location>
</feature>
<dbReference type="EMBL" id="CP069280">
    <property type="protein sequence ID" value="QRI54020.1"/>
    <property type="molecule type" value="Genomic_DNA"/>
</dbReference>
<evidence type="ECO:0000313" key="13">
    <source>
        <dbReference type="Proteomes" id="UP000663464"/>
    </source>
</evidence>
<keyword evidence="7" id="KW-0233">DNA recombination</keyword>
<dbReference type="GO" id="GO:0006260">
    <property type="term" value="P:DNA replication"/>
    <property type="evidence" value="ECO:0007669"/>
    <property type="project" value="UniProtKB-KW"/>
</dbReference>
<dbReference type="InterPro" id="IPR041796">
    <property type="entry name" value="Mre11_N"/>
</dbReference>
<dbReference type="InterPro" id="IPR050535">
    <property type="entry name" value="DNA_Repair-Maintenance_Comp"/>
</dbReference>
<sequence length="409" mass="46912">MRILHTSDWHLGKNLEGFSRMDEQERFIEDFINIVDKNNIDMVIIAGDIYDNGNPPARAEKMFYDCIKKVSNKGERLVLIIAGNHDNPERLVAASSLAYDEGIILMGTPKTIVPKGKYGNFKVINSDLACLEIEVKEEKAVIISLPYPSEKRLNEILSKEMDNDEDRRKTYSERIGDIFSNLQEKYYKDNTVNLAISHIFVNGSEETDSERPIQLGGSLAVDVDKLPKKAQYIGLGHLHKPQKVRGIDNAYYSGSPLPYSKSERGYSKGCKIIEAHPGEKAIIEEVYFNNYKPIEVWHCNGIKEAINKCEENKEKDMWLYLHIKTKEYISTEDIKALKEIKKDIVEIVPEIEEKREETFNGNIKEKSMAELFKSFYLNQRGIEASEELMDLFLSIAQEEDGYETEETCD</sequence>
<dbReference type="PANTHER" id="PTHR30337">
    <property type="entry name" value="COMPONENT OF ATP-DEPENDENT DSDNA EXONUCLEASE"/>
    <property type="match status" value="1"/>
</dbReference>
<dbReference type="PANTHER" id="PTHR30337:SF0">
    <property type="entry name" value="NUCLEASE SBCCD SUBUNIT D"/>
    <property type="match status" value="1"/>
</dbReference>
<comment type="function">
    <text evidence="7">SbcCD cleaves DNA hairpin structures. These structures can inhibit DNA replication and are intermediates in certain DNA recombination reactions. The complex acts as a 3'-&gt;5' double strand exonuclease that can open hairpins. It also has a 5' single-strand endonuclease activity.</text>
</comment>
<comment type="similarity">
    <text evidence="1 7">Belongs to the SbcD family.</text>
</comment>
<gene>
    <name evidence="7" type="primary">sbcD</name>
    <name evidence="10" type="ORF">EXM69_19285</name>
    <name evidence="11" type="ORF">JQS73_02545</name>
</gene>
<comment type="subunit">
    <text evidence="2 7">Heterodimer of SbcC and SbcD.</text>
</comment>